<sequence>MTQIPPKLSRLLIMSLSTLLLSSAFVGPSVASDDFAAEGERRAKVAGNELIGAPAPELTVTTLAGDSLNLGEIYGKKPVYIKFWATWCVPCRQQMPGFEDIYQQYGDELQVIAVNTGISDDNNSVTAFVKKAGLTMPMTIDDGSLARAFNLRVTPQHFLIDTSGHIAYVGHQDDEAFHQALKEVVAGAAAKPELSESQTNAVAKKAQVIERGDELSSLTLTALDKTDYPLPSTATPGKATGLVFFAPWCEWYLAESEPATAKACQQVREMVEQHAANSKAQWLHVSGNLWSSEADLAEYQTNYAPRLPIVFDEQGSLFGQFGVSQLPTVVYIDEHGKVTEKVSPKAPDFSERLNALLTGDVAE</sequence>
<dbReference type="InterPro" id="IPR036249">
    <property type="entry name" value="Thioredoxin-like_sf"/>
</dbReference>
<dbReference type="GO" id="GO:0016853">
    <property type="term" value="F:isomerase activity"/>
    <property type="evidence" value="ECO:0007669"/>
    <property type="project" value="UniProtKB-KW"/>
</dbReference>
<dbReference type="OrthoDB" id="9799347at2"/>
<dbReference type="PANTHER" id="PTHR42852">
    <property type="entry name" value="THIOL:DISULFIDE INTERCHANGE PROTEIN DSBE"/>
    <property type="match status" value="1"/>
</dbReference>
<keyword evidence="4" id="KW-1185">Reference proteome</keyword>
<evidence type="ECO:0000313" key="4">
    <source>
        <dbReference type="Proteomes" id="UP000009175"/>
    </source>
</evidence>
<accession>A1S960</accession>
<dbReference type="eggNOG" id="COG0526">
    <property type="taxonomic scope" value="Bacteria"/>
</dbReference>
<dbReference type="PANTHER" id="PTHR42852:SF17">
    <property type="entry name" value="THIOREDOXIN-LIKE PROTEIN HI_1115"/>
    <property type="match status" value="1"/>
</dbReference>
<dbReference type="GO" id="GO:0016491">
    <property type="term" value="F:oxidoreductase activity"/>
    <property type="evidence" value="ECO:0007669"/>
    <property type="project" value="InterPro"/>
</dbReference>
<dbReference type="KEGG" id="saz:Sama_2714"/>
<dbReference type="EMBL" id="CP000507">
    <property type="protein sequence ID" value="ABM00917.1"/>
    <property type="molecule type" value="Genomic_DNA"/>
</dbReference>
<dbReference type="HOGENOM" id="CLU_067528_0_0_6"/>
<dbReference type="STRING" id="326297.Sama_2714"/>
<dbReference type="InterPro" id="IPR000866">
    <property type="entry name" value="AhpC/TSA"/>
</dbReference>
<feature type="domain" description="Thioredoxin" evidence="2">
    <location>
        <begin position="209"/>
        <end position="358"/>
    </location>
</feature>
<dbReference type="AlphaFoldDB" id="A1S960"/>
<organism evidence="3 4">
    <name type="scientific">Shewanella amazonensis (strain ATCC BAA-1098 / SB2B)</name>
    <dbReference type="NCBI Taxonomy" id="326297"/>
    <lineage>
        <taxon>Bacteria</taxon>
        <taxon>Pseudomonadati</taxon>
        <taxon>Pseudomonadota</taxon>
        <taxon>Gammaproteobacteria</taxon>
        <taxon>Alteromonadales</taxon>
        <taxon>Shewanellaceae</taxon>
        <taxon>Shewanella</taxon>
    </lineage>
</organism>
<feature type="signal peptide" evidence="1">
    <location>
        <begin position="1"/>
        <end position="31"/>
    </location>
</feature>
<reference evidence="3 4" key="1">
    <citation type="submission" date="2006-12" db="EMBL/GenBank/DDBJ databases">
        <title>Complete sequence of Shewanella amazonensis SB2B.</title>
        <authorList>
            <consortium name="US DOE Joint Genome Institute"/>
            <person name="Copeland A."/>
            <person name="Lucas S."/>
            <person name="Lapidus A."/>
            <person name="Barry K."/>
            <person name="Detter J.C."/>
            <person name="Glavina del Rio T."/>
            <person name="Hammon N."/>
            <person name="Israni S."/>
            <person name="Dalin E."/>
            <person name="Tice H."/>
            <person name="Pitluck S."/>
            <person name="Munk A.C."/>
            <person name="Brettin T."/>
            <person name="Bruce D."/>
            <person name="Han C."/>
            <person name="Tapia R."/>
            <person name="Gilna P."/>
            <person name="Schmutz J."/>
            <person name="Larimer F."/>
            <person name="Land M."/>
            <person name="Hauser L."/>
            <person name="Kyrpides N."/>
            <person name="Mikhailova N."/>
            <person name="Fredrickson J."/>
            <person name="Richardson P."/>
        </authorList>
    </citation>
    <scope>NUCLEOTIDE SEQUENCE [LARGE SCALE GENOMIC DNA]</scope>
    <source>
        <strain evidence="4">ATCC BAA-1098 / SB2B</strain>
    </source>
</reference>
<dbReference type="PROSITE" id="PS51352">
    <property type="entry name" value="THIOREDOXIN_2"/>
    <property type="match status" value="2"/>
</dbReference>
<proteinExistence type="predicted"/>
<dbReference type="GO" id="GO:0016209">
    <property type="term" value="F:antioxidant activity"/>
    <property type="evidence" value="ECO:0007669"/>
    <property type="project" value="InterPro"/>
</dbReference>
<name>A1S960_SHEAM</name>
<feature type="domain" description="Thioredoxin" evidence="2">
    <location>
        <begin position="49"/>
        <end position="186"/>
    </location>
</feature>
<evidence type="ECO:0000259" key="2">
    <source>
        <dbReference type="PROSITE" id="PS51352"/>
    </source>
</evidence>
<dbReference type="Gene3D" id="3.40.30.10">
    <property type="entry name" value="Glutaredoxin"/>
    <property type="match status" value="2"/>
</dbReference>
<dbReference type="RefSeq" id="WP_011760822.1">
    <property type="nucleotide sequence ID" value="NC_008700.1"/>
</dbReference>
<dbReference type="SUPFAM" id="SSF52833">
    <property type="entry name" value="Thioredoxin-like"/>
    <property type="match status" value="2"/>
</dbReference>
<feature type="chain" id="PRO_5002637293" evidence="1">
    <location>
        <begin position="32"/>
        <end position="363"/>
    </location>
</feature>
<dbReference type="Proteomes" id="UP000009175">
    <property type="component" value="Chromosome"/>
</dbReference>
<protein>
    <submittedName>
        <fullName evidence="3">Thiol-disulfide isomerase and thioredoxin</fullName>
    </submittedName>
</protein>
<evidence type="ECO:0000313" key="3">
    <source>
        <dbReference type="EMBL" id="ABM00917.1"/>
    </source>
</evidence>
<dbReference type="InterPro" id="IPR013766">
    <property type="entry name" value="Thioredoxin_domain"/>
</dbReference>
<evidence type="ECO:0000256" key="1">
    <source>
        <dbReference type="SAM" id="SignalP"/>
    </source>
</evidence>
<keyword evidence="3" id="KW-0413">Isomerase</keyword>
<dbReference type="Pfam" id="PF00578">
    <property type="entry name" value="AhpC-TSA"/>
    <property type="match status" value="1"/>
</dbReference>
<keyword evidence="1" id="KW-0732">Signal</keyword>
<gene>
    <name evidence="3" type="ordered locus">Sama_2714</name>
</gene>
<dbReference type="InterPro" id="IPR050553">
    <property type="entry name" value="Thioredoxin_ResA/DsbE_sf"/>
</dbReference>
<dbReference type="CDD" id="cd02966">
    <property type="entry name" value="TlpA_like_family"/>
    <property type="match status" value="1"/>
</dbReference>